<dbReference type="OrthoDB" id="548474at2759"/>
<evidence type="ECO:0000313" key="3">
    <source>
        <dbReference type="Proteomes" id="UP000803844"/>
    </source>
</evidence>
<comment type="caution">
    <text evidence="2">The sequence shown here is derived from an EMBL/GenBank/DDBJ whole genome shotgun (WGS) entry which is preliminary data.</text>
</comment>
<feature type="non-terminal residue" evidence="2">
    <location>
        <position position="1"/>
    </location>
</feature>
<evidence type="ECO:0000256" key="1">
    <source>
        <dbReference type="SAM" id="MobiDB-lite"/>
    </source>
</evidence>
<dbReference type="GO" id="GO:0030674">
    <property type="term" value="F:protein-macromolecule adaptor activity"/>
    <property type="evidence" value="ECO:0007669"/>
    <property type="project" value="TreeGrafter"/>
</dbReference>
<dbReference type="GO" id="GO:0070682">
    <property type="term" value="P:proteasome regulatory particle assembly"/>
    <property type="evidence" value="ECO:0007669"/>
    <property type="project" value="InterPro"/>
</dbReference>
<reference evidence="2" key="1">
    <citation type="journal article" date="2020" name="Phytopathology">
        <title>Genome sequence of the chestnut blight fungus Cryphonectria parasitica EP155: A fundamental resource for an archetypical invasive plant pathogen.</title>
        <authorList>
            <person name="Crouch J.A."/>
            <person name="Dawe A."/>
            <person name="Aerts A."/>
            <person name="Barry K."/>
            <person name="Churchill A.C.L."/>
            <person name="Grimwood J."/>
            <person name="Hillman B."/>
            <person name="Milgroom M.G."/>
            <person name="Pangilinan J."/>
            <person name="Smith M."/>
            <person name="Salamov A."/>
            <person name="Schmutz J."/>
            <person name="Yadav J."/>
            <person name="Grigoriev I.V."/>
            <person name="Nuss D."/>
        </authorList>
    </citation>
    <scope>NUCLEOTIDE SEQUENCE</scope>
    <source>
        <strain evidence="2">EP155</strain>
    </source>
</reference>
<protein>
    <submittedName>
        <fullName evidence="2">Uncharacterized protein</fullName>
    </submittedName>
</protein>
<feature type="non-terminal residue" evidence="2">
    <location>
        <position position="184"/>
    </location>
</feature>
<organism evidence="2 3">
    <name type="scientific">Cryphonectria parasitica (strain ATCC 38755 / EP155)</name>
    <dbReference type="NCBI Taxonomy" id="660469"/>
    <lineage>
        <taxon>Eukaryota</taxon>
        <taxon>Fungi</taxon>
        <taxon>Dikarya</taxon>
        <taxon>Ascomycota</taxon>
        <taxon>Pezizomycotina</taxon>
        <taxon>Sordariomycetes</taxon>
        <taxon>Sordariomycetidae</taxon>
        <taxon>Diaporthales</taxon>
        <taxon>Cryphonectriaceae</taxon>
        <taxon>Cryphonectria-Endothia species complex</taxon>
        <taxon>Cryphonectria</taxon>
    </lineage>
</organism>
<dbReference type="PANTHER" id="PTHR40422">
    <property type="entry name" value="TRANSLATION MACHINERY-ASSOCIATED PROTEIN 17"/>
    <property type="match status" value="1"/>
</dbReference>
<evidence type="ECO:0000313" key="2">
    <source>
        <dbReference type="EMBL" id="KAF3762327.1"/>
    </source>
</evidence>
<feature type="region of interest" description="Disordered" evidence="1">
    <location>
        <begin position="162"/>
        <end position="184"/>
    </location>
</feature>
<gene>
    <name evidence="2" type="ORF">M406DRAFT_242577</name>
</gene>
<accession>A0A9P4XWY5</accession>
<proteinExistence type="predicted"/>
<name>A0A9P4XWY5_CRYP1</name>
<dbReference type="PANTHER" id="PTHR40422:SF1">
    <property type="entry name" value="TRANSLATION MACHINERY-ASSOCIATED PROTEIN 17"/>
    <property type="match status" value="1"/>
</dbReference>
<dbReference type="RefSeq" id="XP_040773306.1">
    <property type="nucleotide sequence ID" value="XM_040916174.1"/>
</dbReference>
<dbReference type="EMBL" id="MU032350">
    <property type="protein sequence ID" value="KAF3762327.1"/>
    <property type="molecule type" value="Genomic_DNA"/>
</dbReference>
<feature type="compositionally biased region" description="Polar residues" evidence="1">
    <location>
        <begin position="165"/>
        <end position="176"/>
    </location>
</feature>
<keyword evidence="3" id="KW-1185">Reference proteome</keyword>
<dbReference type="AlphaFoldDB" id="A0A9P4XWY5"/>
<dbReference type="GeneID" id="63833303"/>
<dbReference type="Proteomes" id="UP000803844">
    <property type="component" value="Unassembled WGS sequence"/>
</dbReference>
<sequence>SSEAIPITPARFAAALTSLPLVSLRLKCLELRNSILHLAHSNEDLQPYADGRRTAIGSQAPGVPDQDCIDAIRENNLVIERMMARIELLKAEVERRGVSWSGFELNGADGAGNEDLRALLRTRDRESGLSGGGYDDDDDEDEVVVGGALVVNGNEAVTEERNPWTDGTFQTGSIRNGQLHMDEV</sequence>
<dbReference type="InterPro" id="IPR038966">
    <property type="entry name" value="TMA17"/>
</dbReference>